<dbReference type="EMBL" id="GG738905">
    <property type="protein sequence ID" value="EFC38706.1"/>
    <property type="molecule type" value="Genomic_DNA"/>
</dbReference>
<dbReference type="SUPFAM" id="SSF47769">
    <property type="entry name" value="SAM/Pointed domain"/>
    <property type="match status" value="1"/>
</dbReference>
<reference evidence="1 2" key="1">
    <citation type="journal article" date="2010" name="Cell">
        <title>The genome of Naegleria gruberi illuminates early eukaryotic versatility.</title>
        <authorList>
            <person name="Fritz-Laylin L.K."/>
            <person name="Prochnik S.E."/>
            <person name="Ginger M.L."/>
            <person name="Dacks J.B."/>
            <person name="Carpenter M.L."/>
            <person name="Field M.C."/>
            <person name="Kuo A."/>
            <person name="Paredez A."/>
            <person name="Chapman J."/>
            <person name="Pham J."/>
            <person name="Shu S."/>
            <person name="Neupane R."/>
            <person name="Cipriano M."/>
            <person name="Mancuso J."/>
            <person name="Tu H."/>
            <person name="Salamov A."/>
            <person name="Lindquist E."/>
            <person name="Shapiro H."/>
            <person name="Lucas S."/>
            <person name="Grigoriev I.V."/>
            <person name="Cande W.Z."/>
            <person name="Fulton C."/>
            <person name="Rokhsar D.S."/>
            <person name="Dawson S.C."/>
        </authorList>
    </citation>
    <scope>NUCLEOTIDE SEQUENCE [LARGE SCALE GENOMIC DNA]</scope>
    <source>
        <strain evidence="1 2">NEG-M</strain>
    </source>
</reference>
<name>D2VWX9_NAEGR</name>
<dbReference type="AlphaFoldDB" id="D2VWX9"/>
<protein>
    <submittedName>
        <fullName evidence="1">Predicted protein</fullName>
    </submittedName>
</protein>
<accession>D2VWX9</accession>
<dbReference type="Proteomes" id="UP000006671">
    <property type="component" value="Unassembled WGS sequence"/>
</dbReference>
<dbReference type="GeneID" id="8858415"/>
<dbReference type="VEuPathDB" id="AmoebaDB:NAEGRDRAFT_73542"/>
<dbReference type="KEGG" id="ngr:NAEGRDRAFT_73542"/>
<dbReference type="InParanoid" id="D2VWX9"/>
<keyword evidence="2" id="KW-1185">Reference proteome</keyword>
<sequence length="121" mass="13542">MKKFFQSKSVPQIDVIDVPINTWTVNNFAEWLTRERYNKTVIQAITKAGFDGGALMNFHIDDLVDSKVPEPTALTIYIKIQDLKKRQSQMGILHGYVANDGSDMVVVVAETTTTSTYSGDL</sequence>
<evidence type="ECO:0000313" key="2">
    <source>
        <dbReference type="Proteomes" id="UP000006671"/>
    </source>
</evidence>
<proteinExistence type="predicted"/>
<organism evidence="2">
    <name type="scientific">Naegleria gruberi</name>
    <name type="common">Amoeba</name>
    <dbReference type="NCBI Taxonomy" id="5762"/>
    <lineage>
        <taxon>Eukaryota</taxon>
        <taxon>Discoba</taxon>
        <taxon>Heterolobosea</taxon>
        <taxon>Tetramitia</taxon>
        <taxon>Eutetramitia</taxon>
        <taxon>Vahlkampfiidae</taxon>
        <taxon>Naegleria</taxon>
    </lineage>
</organism>
<evidence type="ECO:0000313" key="1">
    <source>
        <dbReference type="EMBL" id="EFC38706.1"/>
    </source>
</evidence>
<dbReference type="InterPro" id="IPR013761">
    <property type="entry name" value="SAM/pointed_sf"/>
</dbReference>
<dbReference type="RefSeq" id="XP_002671450.1">
    <property type="nucleotide sequence ID" value="XM_002671404.1"/>
</dbReference>
<dbReference type="Gene3D" id="1.10.150.50">
    <property type="entry name" value="Transcription Factor, Ets-1"/>
    <property type="match status" value="1"/>
</dbReference>
<gene>
    <name evidence="1" type="ORF">NAEGRDRAFT_73542</name>
</gene>